<evidence type="ECO:0000313" key="2">
    <source>
        <dbReference type="Proteomes" id="UP000030392"/>
    </source>
</evidence>
<reference evidence="2" key="1">
    <citation type="journal article" date="2014" name="Sci. Data">
        <title>Genomes of diverse isolates of the marine cyanobacterium Prochlorococcus.</title>
        <authorList>
            <person name="Biller S."/>
            <person name="Berube P."/>
            <person name="Thompson J."/>
            <person name="Kelly L."/>
            <person name="Roggensack S."/>
            <person name="Awad L."/>
            <person name="Roache-Johnson K."/>
            <person name="Ding H."/>
            <person name="Giovannoni S.J."/>
            <person name="Moore L.R."/>
            <person name="Chisholm S.W."/>
        </authorList>
    </citation>
    <scope>NUCLEOTIDE SEQUENCE [LARGE SCALE GENOMIC DNA]</scope>
    <source>
        <strain evidence="2">PAC1</strain>
    </source>
</reference>
<sequence length="37" mass="4490">MPIYMDKIISPAKNNRVDKFFRLKKPLKFNDQIIRPN</sequence>
<evidence type="ECO:0000313" key="1">
    <source>
        <dbReference type="EMBL" id="KGG19240.1"/>
    </source>
</evidence>
<comment type="caution">
    <text evidence="1">The sequence shown here is derived from an EMBL/GenBank/DDBJ whole genome shotgun (WGS) entry which is preliminary data.</text>
</comment>
<proteinExistence type="predicted"/>
<gene>
    <name evidence="1" type="ORF">EV03_1620</name>
</gene>
<dbReference type="Proteomes" id="UP000030392">
    <property type="component" value="Unassembled WGS sequence"/>
</dbReference>
<organism evidence="1 2">
    <name type="scientific">Prochlorococcus marinus str. PAC1</name>
    <dbReference type="NCBI Taxonomy" id="59924"/>
    <lineage>
        <taxon>Bacteria</taxon>
        <taxon>Bacillati</taxon>
        <taxon>Cyanobacteriota</taxon>
        <taxon>Cyanophyceae</taxon>
        <taxon>Synechococcales</taxon>
        <taxon>Prochlorococcaceae</taxon>
        <taxon>Prochlorococcus</taxon>
    </lineage>
</organism>
<dbReference type="AlphaFoldDB" id="A0A0A2C2V9"/>
<protein>
    <submittedName>
        <fullName evidence="1">Uncharacterized protein</fullName>
    </submittedName>
</protein>
<accession>A0A0A2C2V9</accession>
<dbReference type="EMBL" id="JNAX01000015">
    <property type="protein sequence ID" value="KGG19240.1"/>
    <property type="molecule type" value="Genomic_DNA"/>
</dbReference>
<name>A0A0A2C2V9_PROMR</name>